<dbReference type="GO" id="GO:0042883">
    <property type="term" value="P:cysteine transport"/>
    <property type="evidence" value="ECO:0007669"/>
    <property type="project" value="InterPro"/>
</dbReference>
<dbReference type="Pfam" id="PF00005">
    <property type="entry name" value="ABC_tran"/>
    <property type="match status" value="1"/>
</dbReference>
<keyword evidence="2" id="KW-0813">Transport</keyword>
<dbReference type="NCBIfam" id="TIGR02857">
    <property type="entry name" value="CydD"/>
    <property type="match status" value="1"/>
</dbReference>
<dbReference type="SMART" id="SM00382">
    <property type="entry name" value="AAA"/>
    <property type="match status" value="1"/>
</dbReference>
<feature type="transmembrane region" description="Helical" evidence="9">
    <location>
        <begin position="133"/>
        <end position="152"/>
    </location>
</feature>
<keyword evidence="6" id="KW-0067">ATP-binding</keyword>
<dbReference type="InterPro" id="IPR003439">
    <property type="entry name" value="ABC_transporter-like_ATP-bd"/>
</dbReference>
<protein>
    <submittedName>
        <fullName evidence="12">ABC transporter, transmembrane region, type 1</fullName>
    </submittedName>
</protein>
<dbReference type="InterPro" id="IPR039421">
    <property type="entry name" value="Type_1_exporter"/>
</dbReference>
<dbReference type="EMBL" id="AFGF01000119">
    <property type="protein sequence ID" value="EGO63396.1"/>
    <property type="molecule type" value="Genomic_DNA"/>
</dbReference>
<keyword evidence="3" id="KW-1003">Cell membrane</keyword>
<dbReference type="InterPro" id="IPR011527">
    <property type="entry name" value="ABC1_TM_dom"/>
</dbReference>
<dbReference type="SUPFAM" id="SSF90123">
    <property type="entry name" value="ABC transporter transmembrane region"/>
    <property type="match status" value="1"/>
</dbReference>
<dbReference type="InterPro" id="IPR027417">
    <property type="entry name" value="P-loop_NTPase"/>
</dbReference>
<comment type="caution">
    <text evidence="12">The sequence shown here is derived from an EMBL/GenBank/DDBJ whole genome shotgun (WGS) entry which is preliminary data.</text>
</comment>
<dbReference type="GO" id="GO:0005886">
    <property type="term" value="C:plasma membrane"/>
    <property type="evidence" value="ECO:0007669"/>
    <property type="project" value="UniProtKB-SubCell"/>
</dbReference>
<dbReference type="FunFam" id="3.40.50.300:FF:000221">
    <property type="entry name" value="Multidrug ABC transporter ATP-binding protein"/>
    <property type="match status" value="1"/>
</dbReference>
<feature type="domain" description="ABC transporter" evidence="10">
    <location>
        <begin position="336"/>
        <end position="569"/>
    </location>
</feature>
<keyword evidence="7 9" id="KW-1133">Transmembrane helix</keyword>
<evidence type="ECO:0000313" key="13">
    <source>
        <dbReference type="Proteomes" id="UP000003240"/>
    </source>
</evidence>
<dbReference type="Gene3D" id="3.40.50.300">
    <property type="entry name" value="P-loop containing nucleotide triphosphate hydrolases"/>
    <property type="match status" value="1"/>
</dbReference>
<dbReference type="InterPro" id="IPR003593">
    <property type="entry name" value="AAA+_ATPase"/>
</dbReference>
<evidence type="ECO:0000256" key="9">
    <source>
        <dbReference type="SAM" id="Phobius"/>
    </source>
</evidence>
<evidence type="ECO:0000256" key="3">
    <source>
        <dbReference type="ARBA" id="ARBA00022475"/>
    </source>
</evidence>
<feature type="transmembrane region" description="Helical" evidence="9">
    <location>
        <begin position="158"/>
        <end position="177"/>
    </location>
</feature>
<dbReference type="STRING" id="1009370.ALO_13554"/>
<evidence type="ECO:0000313" key="12">
    <source>
        <dbReference type="EMBL" id="EGO63396.1"/>
    </source>
</evidence>
<dbReference type="AlphaFoldDB" id="F7NKU2"/>
<evidence type="ECO:0000256" key="2">
    <source>
        <dbReference type="ARBA" id="ARBA00022448"/>
    </source>
</evidence>
<dbReference type="GO" id="GO:0140359">
    <property type="term" value="F:ABC-type transporter activity"/>
    <property type="evidence" value="ECO:0007669"/>
    <property type="project" value="InterPro"/>
</dbReference>
<dbReference type="PANTHER" id="PTHR24221">
    <property type="entry name" value="ATP-BINDING CASSETTE SUB-FAMILY B"/>
    <property type="match status" value="1"/>
</dbReference>
<dbReference type="OrthoDB" id="9802264at2"/>
<dbReference type="Proteomes" id="UP000003240">
    <property type="component" value="Unassembled WGS sequence"/>
</dbReference>
<organism evidence="12 13">
    <name type="scientific">Acetonema longum DSM 6540</name>
    <dbReference type="NCBI Taxonomy" id="1009370"/>
    <lineage>
        <taxon>Bacteria</taxon>
        <taxon>Bacillati</taxon>
        <taxon>Bacillota</taxon>
        <taxon>Negativicutes</taxon>
        <taxon>Acetonemataceae</taxon>
        <taxon>Acetonema</taxon>
    </lineage>
</organism>
<dbReference type="InterPro" id="IPR017871">
    <property type="entry name" value="ABC_transporter-like_CS"/>
</dbReference>
<dbReference type="PROSITE" id="PS00211">
    <property type="entry name" value="ABC_TRANSPORTER_1"/>
    <property type="match status" value="1"/>
</dbReference>
<feature type="domain" description="ABC transmembrane type-1" evidence="11">
    <location>
        <begin position="18"/>
        <end position="301"/>
    </location>
</feature>
<evidence type="ECO:0000256" key="6">
    <source>
        <dbReference type="ARBA" id="ARBA00022840"/>
    </source>
</evidence>
<gene>
    <name evidence="12" type="ORF">ALO_13554</name>
</gene>
<dbReference type="InterPro" id="IPR036640">
    <property type="entry name" value="ABC1_TM_sf"/>
</dbReference>
<evidence type="ECO:0000256" key="1">
    <source>
        <dbReference type="ARBA" id="ARBA00004651"/>
    </source>
</evidence>
<evidence type="ECO:0000256" key="7">
    <source>
        <dbReference type="ARBA" id="ARBA00022989"/>
    </source>
</evidence>
<reference evidence="12 13" key="1">
    <citation type="journal article" date="2011" name="EMBO J.">
        <title>Structural diversity of bacterial flagellar motors.</title>
        <authorList>
            <person name="Chen S."/>
            <person name="Beeby M."/>
            <person name="Murphy G.E."/>
            <person name="Leadbetter J.R."/>
            <person name="Hendrixson D.R."/>
            <person name="Briegel A."/>
            <person name="Li Z."/>
            <person name="Shi J."/>
            <person name="Tocheva E.I."/>
            <person name="Muller A."/>
            <person name="Dobro M.J."/>
            <person name="Jensen G.J."/>
        </authorList>
    </citation>
    <scope>NUCLEOTIDE SEQUENCE [LARGE SCALE GENOMIC DNA]</scope>
    <source>
        <strain evidence="12 13">DSM 6540</strain>
    </source>
</reference>
<name>F7NKU2_9FIRM</name>
<dbReference type="PROSITE" id="PS50929">
    <property type="entry name" value="ABC_TM1F"/>
    <property type="match status" value="1"/>
</dbReference>
<comment type="subcellular location">
    <subcellularLocation>
        <location evidence="1">Cell membrane</location>
        <topology evidence="1">Multi-pass membrane protein</topology>
    </subcellularLocation>
</comment>
<dbReference type="SUPFAM" id="SSF52540">
    <property type="entry name" value="P-loop containing nucleoside triphosphate hydrolases"/>
    <property type="match status" value="1"/>
</dbReference>
<keyword evidence="4 9" id="KW-0812">Transmembrane</keyword>
<dbReference type="Pfam" id="PF00664">
    <property type="entry name" value="ABC_membrane"/>
    <property type="match status" value="1"/>
</dbReference>
<dbReference type="GO" id="GO:0016887">
    <property type="term" value="F:ATP hydrolysis activity"/>
    <property type="evidence" value="ECO:0007669"/>
    <property type="project" value="InterPro"/>
</dbReference>
<evidence type="ECO:0000256" key="5">
    <source>
        <dbReference type="ARBA" id="ARBA00022741"/>
    </source>
</evidence>
<feature type="transmembrane region" description="Helical" evidence="9">
    <location>
        <begin position="265"/>
        <end position="287"/>
    </location>
</feature>
<keyword evidence="13" id="KW-1185">Reference proteome</keyword>
<keyword evidence="8 9" id="KW-0472">Membrane</keyword>
<dbReference type="PROSITE" id="PS50893">
    <property type="entry name" value="ABC_TRANSPORTER_2"/>
    <property type="match status" value="1"/>
</dbReference>
<dbReference type="CDD" id="cd18584">
    <property type="entry name" value="ABC_6TM_AarD_CydD"/>
    <property type="match status" value="1"/>
</dbReference>
<evidence type="ECO:0000256" key="4">
    <source>
        <dbReference type="ARBA" id="ARBA00022692"/>
    </source>
</evidence>
<keyword evidence="5" id="KW-0547">Nucleotide-binding</keyword>
<evidence type="ECO:0000259" key="11">
    <source>
        <dbReference type="PROSITE" id="PS50929"/>
    </source>
</evidence>
<dbReference type="Gene3D" id="1.20.1560.10">
    <property type="entry name" value="ABC transporter type 1, transmembrane domain"/>
    <property type="match status" value="1"/>
</dbReference>
<dbReference type="eggNOG" id="COG4988">
    <property type="taxonomic scope" value="Bacteria"/>
</dbReference>
<accession>F7NKU2</accession>
<proteinExistence type="predicted"/>
<feature type="transmembrane region" description="Helical" evidence="9">
    <location>
        <begin position="59"/>
        <end position="84"/>
    </location>
</feature>
<dbReference type="InterPro" id="IPR014216">
    <property type="entry name" value="ABC_transptr_CydD"/>
</dbReference>
<dbReference type="GO" id="GO:0005524">
    <property type="term" value="F:ATP binding"/>
    <property type="evidence" value="ECO:0007669"/>
    <property type="project" value="UniProtKB-KW"/>
</dbReference>
<evidence type="ECO:0000259" key="10">
    <source>
        <dbReference type="PROSITE" id="PS50893"/>
    </source>
</evidence>
<dbReference type="RefSeq" id="WP_004096610.1">
    <property type="nucleotide sequence ID" value="NZ_AFGF01000119.1"/>
</dbReference>
<sequence>MFSRDLWQEAKKERLRLLAVLGLSLAAGGMTVAQAWYLASAISRVFLENTGLAAIWRPVWLFLVLAAVKAVTVWLAEGLSYRLALAMKQQVRDRLIRHMISLGPVYSRSRETGSLLNLALEGVERLEAYFAHYLPQLGTTAFVPLLLLAAVWRLDWAGGLILLITAPLIPAFMVLIGKWAQKLEKTQWETLSRLKAHFYDVLAGMTTLKIFGRSSEQVAVIERLSRQFRDTTLSVLRVAFLSAFMLELLSTVSTALIAVTVGLRLLYGDMTFAAALFILILAPDFYLPFRMLGTQYHAGMAGVSAAESIFRFLAVPLPERRPGPALLPDCGCGIHIEFRDVFYSYPDGRRALNGVSFQAAAGETVALTGASGAGKTTVAELLLGFMTPEKGDILINGVSLTELNLAAWREQVAYVPQFPHLFAASVEENIAFGLTASRESIEQAAAAAGAHGFISRLPRGYDTPLGAGGHGLSGGQRQRIAIARAFLRQTSLLIVDEMSAGLDMESEELAMQALAKLAEGRTVLAVAHRLTTVARARQVVVLEQGRVVESGTHAGLLSQGGYYQRLVTAYGGAL</sequence>
<feature type="transmembrane region" description="Helical" evidence="9">
    <location>
        <begin position="235"/>
        <end position="259"/>
    </location>
</feature>
<evidence type="ECO:0000256" key="8">
    <source>
        <dbReference type="ARBA" id="ARBA00023136"/>
    </source>
</evidence>
<dbReference type="PANTHER" id="PTHR24221:SF590">
    <property type="entry name" value="COMPONENT LINKED WITH THE ASSEMBLY OF CYTOCHROME' TRANSPORT TRANSMEMBRANE ATP-BINDING PROTEIN ABC TRANSPORTER CYDD-RELATED"/>
    <property type="match status" value="1"/>
</dbReference>